<dbReference type="AlphaFoldDB" id="A0A147JUK6"/>
<comment type="cofactor">
    <cofactor evidence="3">
        <name>FMN</name>
        <dbReference type="ChEBI" id="CHEBI:58210"/>
    </cofactor>
    <text evidence="3">Binds 1 FMN per subunit.</text>
</comment>
<keyword evidence="3" id="KW-0511">Multifunctional enzyme</keyword>
<comment type="cofactor">
    <cofactor evidence="3">
        <name>Mg(2+)</name>
        <dbReference type="ChEBI" id="CHEBI:18420"/>
    </cofactor>
</comment>
<dbReference type="InterPro" id="IPR035929">
    <property type="entry name" value="CoaB-like_sf"/>
</dbReference>
<feature type="domain" description="DNA/pantothenate metabolism flavoprotein C-terminal" evidence="5">
    <location>
        <begin position="190"/>
        <end position="396"/>
    </location>
</feature>
<dbReference type="InterPro" id="IPR036551">
    <property type="entry name" value="Flavin_trans-like"/>
</dbReference>
<feature type="binding site" evidence="3">
    <location>
        <position position="344"/>
    </location>
    <ligand>
        <name>CTP</name>
        <dbReference type="ChEBI" id="CHEBI:37563"/>
    </ligand>
</feature>
<evidence type="ECO:0000313" key="6">
    <source>
        <dbReference type="EMBL" id="KUO40196.1"/>
    </source>
</evidence>
<dbReference type="InterPro" id="IPR007085">
    <property type="entry name" value="DNA/pantothenate-metab_flavo_C"/>
</dbReference>
<dbReference type="EC" id="6.3.2.5" evidence="3"/>
<protein>
    <recommendedName>
        <fullName evidence="3">Coenzyme A biosynthesis bifunctional protein CoaBC</fullName>
    </recommendedName>
    <alternativeName>
        <fullName evidence="3">DNA/pantothenate metabolism flavoprotein</fullName>
    </alternativeName>
    <alternativeName>
        <fullName evidence="3">Phosphopantothenoylcysteine synthetase/decarboxylase</fullName>
        <shortName evidence="3">PPCS-PPCDC</shortName>
    </alternativeName>
    <domain>
        <recommendedName>
            <fullName evidence="3">Phosphopantothenoylcysteine decarboxylase</fullName>
            <shortName evidence="3">PPC decarboxylase</shortName>
            <shortName evidence="3">PPC-DC</shortName>
            <ecNumber evidence="3">4.1.1.36</ecNumber>
        </recommendedName>
        <alternativeName>
            <fullName evidence="3">CoaC</fullName>
        </alternativeName>
    </domain>
    <domain>
        <recommendedName>
            <fullName evidence="3">Phosphopantothenate--cysteine ligase</fullName>
            <ecNumber evidence="3">6.3.2.5</ecNumber>
        </recommendedName>
        <alternativeName>
            <fullName evidence="3">CoaB</fullName>
        </alternativeName>
        <alternativeName>
            <fullName evidence="3">Phosphopantothenoylcysteine synthetase</fullName>
            <shortName evidence="3">PPC synthetase</shortName>
            <shortName evidence="3">PPC-S</shortName>
        </alternativeName>
    </domain>
</protein>
<dbReference type="Proteomes" id="UP000074294">
    <property type="component" value="Unassembled WGS sequence"/>
</dbReference>
<dbReference type="Pfam" id="PF04127">
    <property type="entry name" value="DFP"/>
    <property type="match status" value="1"/>
</dbReference>
<keyword evidence="1 3" id="KW-0210">Decarboxylase</keyword>
<evidence type="ECO:0000256" key="1">
    <source>
        <dbReference type="ARBA" id="ARBA00022793"/>
    </source>
</evidence>
<dbReference type="EC" id="4.1.1.36" evidence="3"/>
<comment type="catalytic activity">
    <reaction evidence="3">
        <text>N-[(R)-4-phosphopantothenoyl]-L-cysteine + H(+) = (R)-4'-phosphopantetheine + CO2</text>
        <dbReference type="Rhea" id="RHEA:16793"/>
        <dbReference type="ChEBI" id="CHEBI:15378"/>
        <dbReference type="ChEBI" id="CHEBI:16526"/>
        <dbReference type="ChEBI" id="CHEBI:59458"/>
        <dbReference type="ChEBI" id="CHEBI:61723"/>
        <dbReference type="EC" id="4.1.1.36"/>
    </reaction>
</comment>
<dbReference type="HAMAP" id="MF_02225">
    <property type="entry name" value="CoaBC"/>
    <property type="match status" value="1"/>
</dbReference>
<dbReference type="GO" id="GO:0046872">
    <property type="term" value="F:metal ion binding"/>
    <property type="evidence" value="ECO:0007669"/>
    <property type="project" value="UniProtKB-KW"/>
</dbReference>
<keyword evidence="3" id="KW-0288">FMN</keyword>
<dbReference type="GO" id="GO:0015937">
    <property type="term" value="P:coenzyme A biosynthetic process"/>
    <property type="evidence" value="ECO:0007669"/>
    <property type="project" value="UniProtKB-UniRule"/>
</dbReference>
<feature type="binding site" evidence="3">
    <location>
        <position position="326"/>
    </location>
    <ligand>
        <name>CTP</name>
        <dbReference type="ChEBI" id="CHEBI:37563"/>
    </ligand>
</feature>
<dbReference type="InterPro" id="IPR003382">
    <property type="entry name" value="Flavoprotein"/>
</dbReference>
<keyword evidence="3" id="KW-0285">Flavoprotein</keyword>
<comment type="caution">
    <text evidence="3">Lacks conserved residue(s) required for the propagation of feature annotation.</text>
</comment>
<dbReference type="UniPathway" id="UPA00241"/>
<dbReference type="GO" id="GO:0010181">
    <property type="term" value="F:FMN binding"/>
    <property type="evidence" value="ECO:0007669"/>
    <property type="project" value="UniProtKB-UniRule"/>
</dbReference>
<reference evidence="6 7" key="1">
    <citation type="journal article" date="2016" name="Nat. Microbiol.">
        <title>Genomic inference of the metabolism of cosmopolitan subsurface Archaea, Hadesarchaea.</title>
        <authorList>
            <person name="Baker B.J."/>
            <person name="Saw J.H."/>
            <person name="Lind A.E."/>
            <person name="Lazar C.S."/>
            <person name="Hinrichs K.-U."/>
            <person name="Teske A.P."/>
            <person name="Ettema T.J."/>
        </authorList>
    </citation>
    <scope>NUCLEOTIDE SEQUENCE [LARGE SCALE GENOMIC DNA]</scope>
</reference>
<dbReference type="Gene3D" id="3.40.50.1950">
    <property type="entry name" value="Flavin prenyltransferase-like"/>
    <property type="match status" value="1"/>
</dbReference>
<dbReference type="NCBIfam" id="TIGR00521">
    <property type="entry name" value="coaBC_dfp"/>
    <property type="match status" value="1"/>
</dbReference>
<gene>
    <name evidence="3" type="primary">coaBC</name>
    <name evidence="6" type="ORF">APZ16_07035</name>
</gene>
<proteinExistence type="inferred from homology"/>
<dbReference type="GO" id="GO:0015941">
    <property type="term" value="P:pantothenate catabolic process"/>
    <property type="evidence" value="ECO:0007669"/>
    <property type="project" value="InterPro"/>
</dbReference>
<comment type="similarity">
    <text evidence="3">In the N-terminal section; belongs to the HFCD (homo-oligomeric flavin containing Cys decarboxylase) superfamily.</text>
</comment>
<dbReference type="GO" id="GO:0004632">
    <property type="term" value="F:phosphopantothenate--cysteine ligase activity"/>
    <property type="evidence" value="ECO:0007669"/>
    <property type="project" value="UniProtKB-UniRule"/>
</dbReference>
<accession>A0A147JUK6</accession>
<dbReference type="GO" id="GO:0071513">
    <property type="term" value="C:phosphopantothenoylcysteine decarboxylase complex"/>
    <property type="evidence" value="ECO:0007669"/>
    <property type="project" value="TreeGrafter"/>
</dbReference>
<evidence type="ECO:0000256" key="2">
    <source>
        <dbReference type="ARBA" id="ARBA00023239"/>
    </source>
</evidence>
<evidence type="ECO:0000259" key="4">
    <source>
        <dbReference type="Pfam" id="PF02441"/>
    </source>
</evidence>
<dbReference type="EMBL" id="LQMQ01000047">
    <property type="protein sequence ID" value="KUO40196.1"/>
    <property type="molecule type" value="Genomic_DNA"/>
</dbReference>
<dbReference type="SUPFAM" id="SSF52507">
    <property type="entry name" value="Homo-oligomeric flavin-containing Cys decarboxylases, HFCD"/>
    <property type="match status" value="1"/>
</dbReference>
<dbReference type="PANTHER" id="PTHR14359:SF6">
    <property type="entry name" value="PHOSPHOPANTOTHENOYLCYSTEINE DECARBOXYLASE"/>
    <property type="match status" value="1"/>
</dbReference>
<evidence type="ECO:0000313" key="7">
    <source>
        <dbReference type="Proteomes" id="UP000074294"/>
    </source>
</evidence>
<comment type="function">
    <text evidence="3">Catalyzes two sequential steps in the biosynthesis of coenzyme A. In the first step cysteine is conjugated to 4'-phosphopantothenate to form 4-phosphopantothenoylcysteine. In the second step the latter compound is decarboxylated to form 4'-phosphopantotheine.</text>
</comment>
<keyword evidence="3" id="KW-0479">Metal-binding</keyword>
<comment type="catalytic activity">
    <reaction evidence="3">
        <text>(R)-4'-phosphopantothenate + L-cysteine + CTP = N-[(R)-4-phosphopantothenoyl]-L-cysteine + CMP + diphosphate + H(+)</text>
        <dbReference type="Rhea" id="RHEA:19397"/>
        <dbReference type="ChEBI" id="CHEBI:10986"/>
        <dbReference type="ChEBI" id="CHEBI:15378"/>
        <dbReference type="ChEBI" id="CHEBI:33019"/>
        <dbReference type="ChEBI" id="CHEBI:35235"/>
        <dbReference type="ChEBI" id="CHEBI:37563"/>
        <dbReference type="ChEBI" id="CHEBI:59458"/>
        <dbReference type="ChEBI" id="CHEBI:60377"/>
        <dbReference type="EC" id="6.3.2.5"/>
    </reaction>
</comment>
<keyword evidence="3" id="KW-0436">Ligase</keyword>
<dbReference type="GO" id="GO:0004633">
    <property type="term" value="F:phosphopantothenoylcysteine decarboxylase activity"/>
    <property type="evidence" value="ECO:0007669"/>
    <property type="project" value="UniProtKB-UniRule"/>
</dbReference>
<dbReference type="SUPFAM" id="SSF102645">
    <property type="entry name" value="CoaB-like"/>
    <property type="match status" value="1"/>
</dbReference>
<comment type="caution">
    <text evidence="6">The sequence shown here is derived from an EMBL/GenBank/DDBJ whole genome shotgun (WGS) entry which is preliminary data.</text>
</comment>
<dbReference type="InterPro" id="IPR005252">
    <property type="entry name" value="CoaBC"/>
</dbReference>
<feature type="domain" description="Flavoprotein" evidence="4">
    <location>
        <begin position="19"/>
        <end position="183"/>
    </location>
</feature>
<feature type="region of interest" description="Phosphopantothenoylcysteine decarboxylase" evidence="3">
    <location>
        <begin position="1"/>
        <end position="193"/>
    </location>
</feature>
<comment type="pathway">
    <text evidence="3">Cofactor biosynthesis; coenzyme A biosynthesis.</text>
</comment>
<keyword evidence="2 3" id="KW-0456">Lyase</keyword>
<name>A0A147JUK6_HADYE</name>
<organism evidence="6 7">
    <name type="scientific">Hadarchaeum yellowstonense</name>
    <dbReference type="NCBI Taxonomy" id="1776334"/>
    <lineage>
        <taxon>Archaea</taxon>
        <taxon>Methanobacteriati</taxon>
        <taxon>Candidatus Hadarchaeota</taxon>
        <taxon>Candidatus Hadarchaeia</taxon>
        <taxon>Candidatus Hadarchaeales</taxon>
        <taxon>Candidatus Hadarchaeaceae</taxon>
        <taxon>Candidatus Hadarchaeum</taxon>
    </lineage>
</organism>
<feature type="binding site" evidence="3">
    <location>
        <position position="293"/>
    </location>
    <ligand>
        <name>CTP</name>
        <dbReference type="ChEBI" id="CHEBI:37563"/>
    </ligand>
</feature>
<comment type="similarity">
    <text evidence="3">In the C-terminal section; belongs to the PPC synthetase family.</text>
</comment>
<feature type="binding site" evidence="3">
    <location>
        <position position="283"/>
    </location>
    <ligand>
        <name>CTP</name>
        <dbReference type="ChEBI" id="CHEBI:37563"/>
    </ligand>
</feature>
<evidence type="ECO:0000259" key="5">
    <source>
        <dbReference type="Pfam" id="PF04127"/>
    </source>
</evidence>
<dbReference type="Pfam" id="PF02441">
    <property type="entry name" value="Flavoprotein"/>
    <property type="match status" value="1"/>
</dbReference>
<sequence length="402" mass="42989">MHPSRDIVGTRGKELSGRKIVLGITGSVAAVKCPELARELMRHGAEVRVCMSPRARELITPQLMHWATGNDVIVELTGKLEHVELANWADLILVAPATANTISKVACAIDDTPVTSVVSVALGLKKPVVLVPAMHASMFAHELFQQNLAKLRSAGVQLLGPRMEEGRAKIAEVAEIVQFVIGALGPKDMVGKRVLVTAGPTIEPIDPIKIITNRSSGKMGLAVASAAAARGAKVVLIYGPGTETPPAGVEVIRVETTQEMRDAFVNELRAQPDIVVSAAAPQDFVVEKPFQRKLRHTEPLTLRLVPAPRVLSGVRELSPRSYVVGFKTEHGVSDEELRRAAEAKLDEGLDMVVANDVSRPGAGFGTDTNEVLIVTRSGSRKMKATKAEIAGVILDLALGELR</sequence>
<dbReference type="Gene3D" id="3.40.50.10300">
    <property type="entry name" value="CoaB-like"/>
    <property type="match status" value="1"/>
</dbReference>
<keyword evidence="3" id="KW-0460">Magnesium</keyword>
<dbReference type="PANTHER" id="PTHR14359">
    <property type="entry name" value="HOMO-OLIGOMERIC FLAVIN CONTAINING CYS DECARBOXYLASE FAMILY"/>
    <property type="match status" value="1"/>
</dbReference>
<evidence type="ECO:0000256" key="3">
    <source>
        <dbReference type="HAMAP-Rule" id="MF_02225"/>
    </source>
</evidence>
<feature type="region of interest" description="Phosphopantothenate--cysteine ligase" evidence="3">
    <location>
        <begin position="194"/>
        <end position="402"/>
    </location>
</feature>
<dbReference type="STRING" id="1776334.APZ16_07035"/>